<sequence length="264" mass="29595">MDDSPSFGLSARNQSSTSIRSQSSYSRTEIELFDPVPSYEEALHLIPPLPRPPLPKQTVNLNAERNRLKSMGLGILGPAQHFAMAVCRDVSLIVILKQMYTMWGAYSELKMETSPRITATRSSEYLLAGLWCLVSGYMTYSILDGLMVRWIVTYSITAAIVRMLSMSLLLATIVELLSMTFNPSGNYYLPNWILISCVLTVIYILQNYMTSNLRLGNKKGPRSMDLYNIVVFAVVPIGVASFFTMIGLIRVVLILRLDVELLGY</sequence>
<keyword evidence="2" id="KW-1133">Transmembrane helix</keyword>
<dbReference type="PANTHER" id="PTHR28147:SF1">
    <property type="entry name" value="N-GLYCOSYLATION PROTEIN EOS1"/>
    <property type="match status" value="1"/>
</dbReference>
<organism evidence="3 4">
    <name type="scientific">Kuraishia capsulata CBS 1993</name>
    <dbReference type="NCBI Taxonomy" id="1382522"/>
    <lineage>
        <taxon>Eukaryota</taxon>
        <taxon>Fungi</taxon>
        <taxon>Dikarya</taxon>
        <taxon>Ascomycota</taxon>
        <taxon>Saccharomycotina</taxon>
        <taxon>Pichiomycetes</taxon>
        <taxon>Pichiales</taxon>
        <taxon>Pichiaceae</taxon>
        <taxon>Kuraishia</taxon>
    </lineage>
</organism>
<dbReference type="PANTHER" id="PTHR28147">
    <property type="entry name" value="N-GLYCOSYLATION PROTEIN EOS1"/>
    <property type="match status" value="1"/>
</dbReference>
<dbReference type="EMBL" id="HG793126">
    <property type="protein sequence ID" value="CDK26008.1"/>
    <property type="molecule type" value="Genomic_DNA"/>
</dbReference>
<dbReference type="RefSeq" id="XP_022458018.1">
    <property type="nucleotide sequence ID" value="XM_022604214.1"/>
</dbReference>
<dbReference type="InterPro" id="IPR021100">
    <property type="entry name" value="N-glycosylation_EOS1"/>
</dbReference>
<dbReference type="GeneID" id="34519406"/>
<feature type="transmembrane region" description="Helical" evidence="2">
    <location>
        <begin position="226"/>
        <end position="255"/>
    </location>
</feature>
<dbReference type="GO" id="GO:0005789">
    <property type="term" value="C:endoplasmic reticulum membrane"/>
    <property type="evidence" value="ECO:0007669"/>
    <property type="project" value="InterPro"/>
</dbReference>
<evidence type="ECO:0000313" key="4">
    <source>
        <dbReference type="Proteomes" id="UP000019384"/>
    </source>
</evidence>
<feature type="region of interest" description="Disordered" evidence="1">
    <location>
        <begin position="1"/>
        <end position="23"/>
    </location>
</feature>
<keyword evidence="2" id="KW-0472">Membrane</keyword>
<feature type="compositionally biased region" description="Low complexity" evidence="1">
    <location>
        <begin position="14"/>
        <end position="23"/>
    </location>
</feature>
<protein>
    <recommendedName>
        <fullName evidence="5">N-glycosylation protein EOS1</fullName>
    </recommendedName>
</protein>
<evidence type="ECO:0008006" key="5">
    <source>
        <dbReference type="Google" id="ProtNLM"/>
    </source>
</evidence>
<dbReference type="GO" id="GO:0034599">
    <property type="term" value="P:cellular response to oxidative stress"/>
    <property type="evidence" value="ECO:0007669"/>
    <property type="project" value="InterPro"/>
</dbReference>
<accession>W6MJ88</accession>
<dbReference type="Proteomes" id="UP000019384">
    <property type="component" value="Unassembled WGS sequence"/>
</dbReference>
<evidence type="ECO:0000256" key="1">
    <source>
        <dbReference type="SAM" id="MobiDB-lite"/>
    </source>
</evidence>
<dbReference type="PRINTS" id="PR02070">
    <property type="entry name" value="NGLYCOSEOS1"/>
</dbReference>
<reference evidence="3" key="2">
    <citation type="submission" date="2014-02" db="EMBL/GenBank/DDBJ databases">
        <title>Complete DNA sequence of /Kuraishia capsulata/ illustrates novel genomic features among budding yeasts (/Saccharomycotina/).</title>
        <authorList>
            <person name="Morales L."/>
            <person name="Noel B."/>
            <person name="Porcel B."/>
            <person name="Marcet-Houben M."/>
            <person name="Hullo M-F."/>
            <person name="Sacerdot C."/>
            <person name="Tekaia F."/>
            <person name="Leh-Louis V."/>
            <person name="Despons L."/>
            <person name="Khanna V."/>
            <person name="Aury J-M."/>
            <person name="Barbe V."/>
            <person name="Couloux A."/>
            <person name="Labadie K."/>
            <person name="Pelletier E."/>
            <person name="Souciet J-L."/>
            <person name="Boekhout T."/>
            <person name="Gabaldon T."/>
            <person name="Wincker P."/>
            <person name="Dujon B."/>
        </authorList>
    </citation>
    <scope>NUCLEOTIDE SEQUENCE</scope>
    <source>
        <strain evidence="3">CBS 1993</strain>
    </source>
</reference>
<dbReference type="Pfam" id="PF12326">
    <property type="entry name" value="EOS1"/>
    <property type="match status" value="2"/>
</dbReference>
<keyword evidence="4" id="KW-1185">Reference proteome</keyword>
<evidence type="ECO:0000313" key="3">
    <source>
        <dbReference type="EMBL" id="CDK26008.1"/>
    </source>
</evidence>
<dbReference type="HOGENOM" id="CLU_043059_1_0_1"/>
<feature type="transmembrane region" description="Helical" evidence="2">
    <location>
        <begin position="125"/>
        <end position="143"/>
    </location>
</feature>
<name>W6MJ88_9ASCO</name>
<evidence type="ECO:0000256" key="2">
    <source>
        <dbReference type="SAM" id="Phobius"/>
    </source>
</evidence>
<reference evidence="3" key="1">
    <citation type="submission" date="2013-12" db="EMBL/GenBank/DDBJ databases">
        <authorList>
            <person name="Genoscope - CEA"/>
        </authorList>
    </citation>
    <scope>NUCLEOTIDE SEQUENCE</scope>
    <source>
        <strain evidence="3">CBS 1993</strain>
    </source>
</reference>
<keyword evidence="2" id="KW-0812">Transmembrane</keyword>
<feature type="transmembrane region" description="Helical" evidence="2">
    <location>
        <begin position="186"/>
        <end position="205"/>
    </location>
</feature>
<proteinExistence type="predicted"/>
<dbReference type="GO" id="GO:0006487">
    <property type="term" value="P:protein N-linked glycosylation"/>
    <property type="evidence" value="ECO:0007669"/>
    <property type="project" value="TreeGrafter"/>
</dbReference>
<gene>
    <name evidence="3" type="ORF">KUCA_T00001979001</name>
</gene>
<feature type="transmembrane region" description="Helical" evidence="2">
    <location>
        <begin position="150"/>
        <end position="174"/>
    </location>
</feature>
<dbReference type="OrthoDB" id="2139606at2759"/>
<dbReference type="AlphaFoldDB" id="W6MJ88"/>